<name>A0ABD0M9U2_9CAEN</name>
<dbReference type="InterPro" id="IPR036388">
    <property type="entry name" value="WH-like_DNA-bd_sf"/>
</dbReference>
<keyword evidence="7" id="KW-0418">Kinase</keyword>
<dbReference type="GO" id="GO:0005524">
    <property type="term" value="F:ATP binding"/>
    <property type="evidence" value="ECO:0007669"/>
    <property type="project" value="UniProtKB-KW"/>
</dbReference>
<feature type="compositionally biased region" description="Polar residues" evidence="12">
    <location>
        <begin position="350"/>
        <end position="360"/>
    </location>
</feature>
<dbReference type="InterPro" id="IPR011029">
    <property type="entry name" value="DEATH-like_dom_sf"/>
</dbReference>
<keyword evidence="6" id="KW-0863">Zinc-finger</keyword>
<dbReference type="GO" id="GO:0016301">
    <property type="term" value="F:kinase activity"/>
    <property type="evidence" value="ECO:0007669"/>
    <property type="project" value="UniProtKB-KW"/>
</dbReference>
<evidence type="ECO:0000259" key="15">
    <source>
        <dbReference type="PROSITE" id="PS51424"/>
    </source>
</evidence>
<dbReference type="Pfam" id="PF08477">
    <property type="entry name" value="Roc"/>
    <property type="match status" value="1"/>
</dbReference>
<dbReference type="Gene3D" id="1.10.533.10">
    <property type="entry name" value="Death Domain, Fas"/>
    <property type="match status" value="1"/>
</dbReference>
<protein>
    <recommendedName>
        <fullName evidence="1">non-specific serine/threonine protein kinase</fullName>
        <ecNumber evidence="1">2.7.11.1</ecNumber>
    </recommendedName>
</protein>
<dbReference type="Gene3D" id="3.30.70.1390">
    <property type="entry name" value="ROC domain from the Parkinson's disease-associated leucine-rich repeat kinase 2"/>
    <property type="match status" value="2"/>
</dbReference>
<dbReference type="PANTHER" id="PTHR47508:SF4">
    <property type="match status" value="1"/>
</dbReference>
<comment type="caution">
    <text evidence="16">The sequence shown here is derived from an EMBL/GenBank/DDBJ whole genome shotgun (WGS) entry which is preliminary data.</text>
</comment>
<evidence type="ECO:0000256" key="11">
    <source>
        <dbReference type="ARBA" id="ARBA00048679"/>
    </source>
</evidence>
<dbReference type="SUPFAM" id="SSF52200">
    <property type="entry name" value="Toll/Interleukin receptor TIR domain"/>
    <property type="match status" value="1"/>
</dbReference>
<evidence type="ECO:0000256" key="7">
    <source>
        <dbReference type="ARBA" id="ARBA00022777"/>
    </source>
</evidence>
<evidence type="ECO:0000256" key="12">
    <source>
        <dbReference type="SAM" id="MobiDB-lite"/>
    </source>
</evidence>
<dbReference type="InterPro" id="IPR027417">
    <property type="entry name" value="P-loop_NTPase"/>
</dbReference>
<dbReference type="PROSITE" id="PS51065">
    <property type="entry name" value="NHR"/>
    <property type="match status" value="1"/>
</dbReference>
<dbReference type="InterPro" id="IPR006573">
    <property type="entry name" value="NHR_dom"/>
</dbReference>
<dbReference type="InterPro" id="IPR000157">
    <property type="entry name" value="TIR_dom"/>
</dbReference>
<dbReference type="FunFam" id="2.60.120.920:FF:000005">
    <property type="entry name" value="Putative E3 ubiquitin-protein ligase NEURL1B"/>
    <property type="match status" value="1"/>
</dbReference>
<dbReference type="CDD" id="cd08311">
    <property type="entry name" value="Death_p75NR"/>
    <property type="match status" value="1"/>
</dbReference>
<evidence type="ECO:0000259" key="13">
    <source>
        <dbReference type="PROSITE" id="PS50017"/>
    </source>
</evidence>
<evidence type="ECO:0000313" key="17">
    <source>
        <dbReference type="Proteomes" id="UP001519460"/>
    </source>
</evidence>
<evidence type="ECO:0000256" key="5">
    <source>
        <dbReference type="ARBA" id="ARBA00022741"/>
    </source>
</evidence>
<evidence type="ECO:0000259" key="14">
    <source>
        <dbReference type="PROSITE" id="PS51065"/>
    </source>
</evidence>
<evidence type="ECO:0000256" key="9">
    <source>
        <dbReference type="ARBA" id="ARBA00022840"/>
    </source>
</evidence>
<keyword evidence="3" id="KW-0479">Metal-binding</keyword>
<dbReference type="EMBL" id="JACVVK020000002">
    <property type="protein sequence ID" value="KAK7508171.1"/>
    <property type="molecule type" value="Genomic_DNA"/>
</dbReference>
<evidence type="ECO:0000256" key="1">
    <source>
        <dbReference type="ARBA" id="ARBA00012513"/>
    </source>
</evidence>
<dbReference type="Gene3D" id="3.40.50.10140">
    <property type="entry name" value="Toll/interleukin-1 receptor homology (TIR) domain"/>
    <property type="match status" value="1"/>
</dbReference>
<dbReference type="Proteomes" id="UP001519460">
    <property type="component" value="Unassembled WGS sequence"/>
</dbReference>
<dbReference type="InterPro" id="IPR020859">
    <property type="entry name" value="ROC"/>
</dbReference>
<dbReference type="Pfam" id="PF07177">
    <property type="entry name" value="Neuralized"/>
    <property type="match status" value="1"/>
</dbReference>
<feature type="region of interest" description="Disordered" evidence="12">
    <location>
        <begin position="294"/>
        <end position="370"/>
    </location>
</feature>
<evidence type="ECO:0000256" key="3">
    <source>
        <dbReference type="ARBA" id="ARBA00022723"/>
    </source>
</evidence>
<keyword evidence="8" id="KW-0862">Zinc</keyword>
<feature type="domain" description="Death" evidence="13">
    <location>
        <begin position="998"/>
        <end position="1064"/>
    </location>
</feature>
<dbReference type="PROSITE" id="PS51424">
    <property type="entry name" value="ROC"/>
    <property type="match status" value="1"/>
</dbReference>
<dbReference type="Pfam" id="PF00531">
    <property type="entry name" value="Death"/>
    <property type="match status" value="1"/>
</dbReference>
<dbReference type="SUPFAM" id="SSF47986">
    <property type="entry name" value="DEATH domain"/>
    <property type="match status" value="1"/>
</dbReference>
<keyword evidence="4" id="KW-0677">Repeat</keyword>
<accession>A0ABD0M9U2</accession>
<dbReference type="EC" id="2.7.11.1" evidence="1"/>
<dbReference type="PROSITE" id="PS50017">
    <property type="entry name" value="DEATH_DOMAIN"/>
    <property type="match status" value="1"/>
</dbReference>
<dbReference type="Pfam" id="PF13676">
    <property type="entry name" value="TIR_2"/>
    <property type="match status" value="1"/>
</dbReference>
<proteinExistence type="predicted"/>
<comment type="catalytic activity">
    <reaction evidence="11">
        <text>L-seryl-[protein] + ATP = O-phospho-L-seryl-[protein] + ADP + H(+)</text>
        <dbReference type="Rhea" id="RHEA:17989"/>
        <dbReference type="Rhea" id="RHEA-COMP:9863"/>
        <dbReference type="Rhea" id="RHEA-COMP:11604"/>
        <dbReference type="ChEBI" id="CHEBI:15378"/>
        <dbReference type="ChEBI" id="CHEBI:29999"/>
        <dbReference type="ChEBI" id="CHEBI:30616"/>
        <dbReference type="ChEBI" id="CHEBI:83421"/>
        <dbReference type="ChEBI" id="CHEBI:456216"/>
        <dbReference type="EC" id="2.7.11.1"/>
    </reaction>
</comment>
<evidence type="ECO:0000256" key="2">
    <source>
        <dbReference type="ARBA" id="ARBA00022679"/>
    </source>
</evidence>
<keyword evidence="2" id="KW-0808">Transferase</keyword>
<dbReference type="SUPFAM" id="SSF52540">
    <property type="entry name" value="P-loop containing nucleoside triphosphate hydrolases"/>
    <property type="match status" value="1"/>
</dbReference>
<comment type="catalytic activity">
    <reaction evidence="10">
        <text>L-threonyl-[protein] + ATP = O-phospho-L-threonyl-[protein] + ADP + H(+)</text>
        <dbReference type="Rhea" id="RHEA:46608"/>
        <dbReference type="Rhea" id="RHEA-COMP:11060"/>
        <dbReference type="Rhea" id="RHEA-COMP:11605"/>
        <dbReference type="ChEBI" id="CHEBI:15378"/>
        <dbReference type="ChEBI" id="CHEBI:30013"/>
        <dbReference type="ChEBI" id="CHEBI:30616"/>
        <dbReference type="ChEBI" id="CHEBI:61977"/>
        <dbReference type="ChEBI" id="CHEBI:456216"/>
        <dbReference type="EC" id="2.7.11.1"/>
    </reaction>
</comment>
<evidence type="ECO:0000256" key="10">
    <source>
        <dbReference type="ARBA" id="ARBA00047899"/>
    </source>
</evidence>
<feature type="domain" description="NHR" evidence="14">
    <location>
        <begin position="1"/>
        <end position="155"/>
    </location>
</feature>
<evidence type="ECO:0000256" key="8">
    <source>
        <dbReference type="ARBA" id="ARBA00022833"/>
    </source>
</evidence>
<evidence type="ECO:0000313" key="16">
    <source>
        <dbReference type="EMBL" id="KAK7508171.1"/>
    </source>
</evidence>
<evidence type="ECO:0000256" key="6">
    <source>
        <dbReference type="ARBA" id="ARBA00022771"/>
    </source>
</evidence>
<dbReference type="InterPro" id="IPR000488">
    <property type="entry name" value="Death_dom"/>
</dbReference>
<dbReference type="InterPro" id="IPR043136">
    <property type="entry name" value="B30.2/SPRY_sf"/>
</dbReference>
<dbReference type="SMART" id="SM00588">
    <property type="entry name" value="NEUZ"/>
    <property type="match status" value="1"/>
</dbReference>
<keyword evidence="17" id="KW-1185">Reference proteome</keyword>
<keyword evidence="9" id="KW-0067">ATP-binding</keyword>
<organism evidence="16 17">
    <name type="scientific">Batillaria attramentaria</name>
    <dbReference type="NCBI Taxonomy" id="370345"/>
    <lineage>
        <taxon>Eukaryota</taxon>
        <taxon>Metazoa</taxon>
        <taxon>Spiralia</taxon>
        <taxon>Lophotrochozoa</taxon>
        <taxon>Mollusca</taxon>
        <taxon>Gastropoda</taxon>
        <taxon>Caenogastropoda</taxon>
        <taxon>Sorbeoconcha</taxon>
        <taxon>Cerithioidea</taxon>
        <taxon>Batillariidae</taxon>
        <taxon>Batillaria</taxon>
    </lineage>
</organism>
<evidence type="ECO:0000256" key="4">
    <source>
        <dbReference type="ARBA" id="ARBA00022737"/>
    </source>
</evidence>
<dbReference type="GO" id="GO:0008270">
    <property type="term" value="F:zinc ion binding"/>
    <property type="evidence" value="ECO:0007669"/>
    <property type="project" value="UniProtKB-KW"/>
</dbReference>
<dbReference type="Pfam" id="PF16095">
    <property type="entry name" value="COR-A"/>
    <property type="match status" value="1"/>
</dbReference>
<dbReference type="PANTHER" id="PTHR47508">
    <property type="entry name" value="SAM DOMAIN-CONTAINING PROTEIN-RELATED"/>
    <property type="match status" value="1"/>
</dbReference>
<reference evidence="16 17" key="1">
    <citation type="journal article" date="2023" name="Sci. Data">
        <title>Genome assembly of the Korean intertidal mud-creeper Batillaria attramentaria.</title>
        <authorList>
            <person name="Patra A.K."/>
            <person name="Ho P.T."/>
            <person name="Jun S."/>
            <person name="Lee S.J."/>
            <person name="Kim Y."/>
            <person name="Won Y.J."/>
        </authorList>
    </citation>
    <scope>NUCLEOTIDE SEQUENCE [LARGE SCALE GENOMIC DNA]</scope>
    <source>
        <strain evidence="16">Wonlab-2016</strain>
    </source>
</reference>
<dbReference type="Gene3D" id="1.10.10.10">
    <property type="entry name" value="Winged helix-like DNA-binding domain superfamily/Winged helix DNA-binding domain"/>
    <property type="match status" value="1"/>
</dbReference>
<sequence length="1315" mass="147069">MKFHLAHGSCVTLSDDRSHATRDDASFCNGIVFGDQPLKINQKVCLELQCCSAWSGALRLGVTTHDPARLTPEDLPKYAYPDLTRKEGYWARAVPEKLVKTGCRVMVYVTMAGQMQVFVDGQHKGVLLAKLPASSVLWLLVDIYGNTKSLKFVKPDDAPREILARGLEAVRAYDQSCTSGTQPVFRTRLMLVGKDRVGKTSLKRALTGQQHNEAEESTDGIDLSASCSFNLSNRSSWKLAIKGDVTAREERQQEQLDLGIIGGPEGLEEEYNQAIATNIVQELLLQQRQREKNADGSITTSASAASSNASYKSSRPASTRGNSSSSVSRTSRVSAETRRSSMTPKPRPASRNTSRSSLQEDLQDSMPEISPEVPERVVALVQEMIGSLASRSSASTAERGPGVSEKPKTAVLNIWDFAGQAVYYTTHQVFLTSRAVYVIVFNLCDDLTTADFDDANEGKEELSTLEYMDFWMRSIHAHAAENTCENVDNTTLSPPIFVVGTHRNSLHDDPDIRAEMVCTDSPSIGIRGFCDFIVEEKFSDLRDFLTGRPYTQHLVTPFFAVENSFEGDEQIGRLRAEIERVAGQQPYMGEQMPIRWLRFEQELTQKGDGGTHCAALSQVKEMARNHGVETEEELRTMLAFYHDLGLLIHYGVGTDGTASPDTVLANTVVLSPQWLAQTFRQIVTGKRPSDQWKLHADKWDRLEQQGILDEALIGQLWPEAVDQKAVLLGLMEKLDLLCPLSPTSLQGQMEEGQSYIVPMRLPQCKDLSKIYVQTPEDVVFYLHFSGFLPDGLFFRILNRTLMWSQERGGRDQCLHQRVARFYLDANHDVVLHMAHKQLHRIKVVVMNVREQEATSSKRKGKPSPEACAQVRNFLESTLADLRHLWMKRIAYHMCITCPCDRVCEHHKMEGCQEEACLHFLNLDECLVNKVVCCEHRRVKTDEFQAWFPQPQAPGFQSPILPGVKMDETYGNIEKHIQDLPDWMKGAAKLLNSGDVNQDWLALAGLLGYKASRIERLTDDVNPALALLTDWVVSNGNTSMAVDLLTLYLQQLGRSDIVQIIQRAKESESPVPQVFLSYQWESQDQVRSIRDHLERLGYACWMDVGQMGGGDMLNAKIEEGLRNCKVVVACVSPRYVASQLCTRELCLADLLQRPIVPVMLHPVPWPPPGPMALILSQLVYINMKGVGGHGGTGIHADLNDKYAEITQRVAMHATPTLSPYINITDTTTAIRPSQQQQQQQQHFLDTPQQSAYTPDAFLFRRTSTGSLSDQSPRNFGNRSEPSMDVLLSRISETESALSPQRNREVHVTKCAVCVIL</sequence>
<dbReference type="Gene3D" id="3.40.50.300">
    <property type="entry name" value="P-loop containing nucleotide triphosphate hydrolases"/>
    <property type="match status" value="1"/>
</dbReference>
<dbReference type="InterPro" id="IPR032171">
    <property type="entry name" value="COR-A"/>
</dbReference>
<dbReference type="Gene3D" id="2.60.120.920">
    <property type="match status" value="1"/>
</dbReference>
<feature type="domain" description="Roc" evidence="15">
    <location>
        <begin position="180"/>
        <end position="585"/>
    </location>
</feature>
<gene>
    <name evidence="16" type="ORF">BaRGS_00000410</name>
</gene>
<keyword evidence="5" id="KW-0547">Nucleotide-binding</keyword>
<dbReference type="InterPro" id="IPR035897">
    <property type="entry name" value="Toll_tir_struct_dom_sf"/>
</dbReference>
<feature type="compositionally biased region" description="Low complexity" evidence="12">
    <location>
        <begin position="295"/>
        <end position="334"/>
    </location>
</feature>